<keyword evidence="3" id="KW-1185">Reference proteome</keyword>
<reference evidence="2 3" key="1">
    <citation type="submission" date="2020-08" db="EMBL/GenBank/DDBJ databases">
        <authorList>
            <person name="Sorensen M.C.H."/>
        </authorList>
    </citation>
    <scope>NUCLEOTIDE SEQUENCE [LARGE SCALE GENOMIC DNA]</scope>
</reference>
<keyword evidence="1" id="KW-0472">Membrane</keyword>
<evidence type="ECO:0000313" key="3">
    <source>
        <dbReference type="Proteomes" id="UP000593835"/>
    </source>
</evidence>
<feature type="transmembrane region" description="Helical" evidence="1">
    <location>
        <begin position="12"/>
        <end position="33"/>
    </location>
</feature>
<organism evidence="2 3">
    <name type="scientific">Campylobacter phage F379</name>
    <dbReference type="NCBI Taxonomy" id="2776767"/>
    <lineage>
        <taxon>Viruses</taxon>
        <taxon>Duplodnaviria</taxon>
        <taxon>Heunggongvirae</taxon>
        <taxon>Uroviricota</taxon>
        <taxon>Caudoviricetes</taxon>
        <taxon>Connertonviridae</taxon>
        <taxon>Firehammervirus</taxon>
        <taxon>Firehammervirus F379</taxon>
    </lineage>
</organism>
<gene>
    <name evidence="2" type="ORF">F379_006</name>
</gene>
<evidence type="ECO:0000256" key="1">
    <source>
        <dbReference type="SAM" id="Phobius"/>
    </source>
</evidence>
<keyword evidence="1" id="KW-1133">Transmembrane helix</keyword>
<dbReference type="Proteomes" id="UP000593835">
    <property type="component" value="Segment"/>
</dbReference>
<keyword evidence="1" id="KW-0812">Transmembrane</keyword>
<sequence length="109" mass="12051">MLNIYDALFSSLPILLIGAVIGAVQFLHIDKAAKSKTNFLTRFKLFIKTSSTSGILALSSFLITDNFDLTYSSRIGVSIFIAFAGYEKIQSIIDRLLDNISPKDKDSKL</sequence>
<proteinExistence type="predicted"/>
<evidence type="ECO:0000313" key="2">
    <source>
        <dbReference type="EMBL" id="QOI69292.1"/>
    </source>
</evidence>
<protein>
    <recommendedName>
        <fullName evidence="4">Holin</fullName>
    </recommendedName>
</protein>
<evidence type="ECO:0008006" key="4">
    <source>
        <dbReference type="Google" id="ProtNLM"/>
    </source>
</evidence>
<name>A0A7L8ZIY5_9CAUD</name>
<accession>A0A7L8ZIY5</accession>
<dbReference type="EMBL" id="MT932329">
    <property type="protein sequence ID" value="QOI69292.1"/>
    <property type="molecule type" value="Genomic_DNA"/>
</dbReference>